<accession>A0ABX5XXZ4</accession>
<feature type="region of interest" description="Disordered" evidence="1">
    <location>
        <begin position="225"/>
        <end position="299"/>
    </location>
</feature>
<evidence type="ECO:0008006" key="4">
    <source>
        <dbReference type="Google" id="ProtNLM"/>
    </source>
</evidence>
<dbReference type="RefSeq" id="WP_145218339.1">
    <property type="nucleotide sequence ID" value="NZ_CP036432.1"/>
</dbReference>
<reference evidence="2 3" key="1">
    <citation type="submission" date="2019-02" db="EMBL/GenBank/DDBJ databases">
        <title>Deep-cultivation of Planctomycetes and their phenomic and genomic characterization uncovers novel biology.</title>
        <authorList>
            <person name="Wiegand S."/>
            <person name="Jogler M."/>
            <person name="Boedeker C."/>
            <person name="Pinto D."/>
            <person name="Vollmers J."/>
            <person name="Rivas-Marin E."/>
            <person name="Kohn T."/>
            <person name="Peeters S.H."/>
            <person name="Heuer A."/>
            <person name="Rast P."/>
            <person name="Oberbeckmann S."/>
            <person name="Bunk B."/>
            <person name="Jeske O."/>
            <person name="Meyerdierks A."/>
            <person name="Storesund J.E."/>
            <person name="Kallscheuer N."/>
            <person name="Luecker S."/>
            <person name="Lage O.M."/>
            <person name="Pohl T."/>
            <person name="Merkel B.J."/>
            <person name="Hornburger P."/>
            <person name="Mueller R.-W."/>
            <person name="Bruemmer F."/>
            <person name="Labrenz M."/>
            <person name="Spormann A.M."/>
            <person name="Op den Camp H."/>
            <person name="Overmann J."/>
            <person name="Amann R."/>
            <person name="Jetten M.S.M."/>
            <person name="Mascher T."/>
            <person name="Medema M.H."/>
            <person name="Devos D.P."/>
            <person name="Kaster A.-K."/>
            <person name="Ovreas L."/>
            <person name="Rohde M."/>
            <person name="Galperin M.Y."/>
            <person name="Jogler C."/>
        </authorList>
    </citation>
    <scope>NUCLEOTIDE SEQUENCE [LARGE SCALE GENOMIC DNA]</scope>
    <source>
        <strain evidence="2 3">TBK1r</strain>
    </source>
</reference>
<keyword evidence="3" id="KW-1185">Reference proteome</keyword>
<name>A0ABX5XXZ4_9BACT</name>
<feature type="compositionally biased region" description="Polar residues" evidence="1">
    <location>
        <begin position="455"/>
        <end position="464"/>
    </location>
</feature>
<feature type="compositionally biased region" description="Polar residues" evidence="1">
    <location>
        <begin position="602"/>
        <end position="613"/>
    </location>
</feature>
<proteinExistence type="predicted"/>
<evidence type="ECO:0000313" key="3">
    <source>
        <dbReference type="Proteomes" id="UP000318081"/>
    </source>
</evidence>
<evidence type="ECO:0000313" key="2">
    <source>
        <dbReference type="EMBL" id="QDV86888.1"/>
    </source>
</evidence>
<feature type="compositionally biased region" description="Polar residues" evidence="1">
    <location>
        <begin position="400"/>
        <end position="409"/>
    </location>
</feature>
<feature type="compositionally biased region" description="Low complexity" evidence="1">
    <location>
        <begin position="614"/>
        <end position="632"/>
    </location>
</feature>
<gene>
    <name evidence="2" type="ORF">TBK1r_59150</name>
</gene>
<feature type="region of interest" description="Disordered" evidence="1">
    <location>
        <begin position="400"/>
        <end position="469"/>
    </location>
</feature>
<dbReference type="Proteomes" id="UP000318081">
    <property type="component" value="Chromosome"/>
</dbReference>
<organism evidence="2 3">
    <name type="scientific">Stieleria magnilauensis</name>
    <dbReference type="NCBI Taxonomy" id="2527963"/>
    <lineage>
        <taxon>Bacteria</taxon>
        <taxon>Pseudomonadati</taxon>
        <taxon>Planctomycetota</taxon>
        <taxon>Planctomycetia</taxon>
        <taxon>Pirellulales</taxon>
        <taxon>Pirellulaceae</taxon>
        <taxon>Stieleria</taxon>
    </lineage>
</organism>
<sequence length="711" mass="75489">MDVLSHTKRFCARGTLAALPLLFPLTLGFVVPIALAPESRAQEPAAAAAENEDAAPYIVFVAEPAAFTRCGPGNDHYRTEPLRRGQELEVYVETADGWLGVRPPENSFCWMPADAVELSADETTATIREDKTVAWIGTRLGKARRYRWQVQLDAGEVVFVLGKNEREGSTGSKTWLRIVPPSGEFRWIHRGDVVESAEQLAERVARAEPDLQPRSDVAAVALNTDTENSTDADPKPARLHAADGSPSSLQPLAKSTRRGTQTDALRETDVIPELKPAPENSVAANSMADNSDPRRPQPRTVADRAIQFHRGAQAEDFEDRGAVIGSGLKAGWKDDSVETADAGFSADADSQSILSADRLTELPANGAAAAASAIAEPLRRMTDVVANFISPPRLVEIDSSHANAFQPNSPADRRWMVGSGRSLDTPPASLASAQPGSLAHLPQAQYPAPPAPHTLSGQDQSLAMQSPAVAPSGVMQTGALQATTLAPIPPRPAVPSRIVTVDQIARVEDAVAGADVDAISQILSKLMAEGASADELDPLIRHTERLLRSGDVNNATRTREVLNLAQRYRNVAARRDGATTIQSASLAGNVQPIDTAVQQAGSLATTASQPSDVSQTPFSPSPAAASLPTQSSLDSATGTATGYLVQVYSSRANSPPYALTDDAGLTIAYVTPYPGVNLRNHLNSKVAVSGNEKLLEGMSTPHILADRAIRR</sequence>
<evidence type="ECO:0000256" key="1">
    <source>
        <dbReference type="SAM" id="MobiDB-lite"/>
    </source>
</evidence>
<feature type="region of interest" description="Disordered" evidence="1">
    <location>
        <begin position="602"/>
        <end position="632"/>
    </location>
</feature>
<dbReference type="EMBL" id="CP036432">
    <property type="protein sequence ID" value="QDV86888.1"/>
    <property type="molecule type" value="Genomic_DNA"/>
</dbReference>
<protein>
    <recommendedName>
        <fullName evidence="4">Bacterial SH3 domain protein</fullName>
    </recommendedName>
</protein>